<dbReference type="EMBL" id="JBGFUD010003190">
    <property type="protein sequence ID" value="MFH4978424.1"/>
    <property type="molecule type" value="Genomic_DNA"/>
</dbReference>
<comment type="function">
    <text evidence="8">Functions as a component of the nuclear pore complex (NPC).</text>
</comment>
<comment type="similarity">
    <text evidence="1 8">Belongs to the nucleoporin Nup84/Nup107 family.</text>
</comment>
<evidence type="ECO:0000256" key="7">
    <source>
        <dbReference type="ARBA" id="ARBA00023242"/>
    </source>
</evidence>
<keyword evidence="5 8" id="KW-0811">Translocation</keyword>
<evidence type="ECO:0000256" key="4">
    <source>
        <dbReference type="ARBA" id="ARBA00022927"/>
    </source>
</evidence>
<proteinExistence type="inferred from homology"/>
<comment type="subcellular location">
    <subcellularLocation>
        <location evidence="8">Nucleus</location>
        <location evidence="8">Nuclear pore complex</location>
    </subcellularLocation>
    <subcellularLocation>
        <location evidence="8">Nucleus membrane</location>
    </subcellularLocation>
</comment>
<dbReference type="Gene3D" id="1.20.190.50">
    <property type="match status" value="1"/>
</dbReference>
<keyword evidence="8" id="KW-0472">Membrane</keyword>
<organism evidence="9 10">
    <name type="scientific">Gnathostoma spinigerum</name>
    <dbReference type="NCBI Taxonomy" id="75299"/>
    <lineage>
        <taxon>Eukaryota</taxon>
        <taxon>Metazoa</taxon>
        <taxon>Ecdysozoa</taxon>
        <taxon>Nematoda</taxon>
        <taxon>Chromadorea</taxon>
        <taxon>Rhabditida</taxon>
        <taxon>Spirurina</taxon>
        <taxon>Gnathostomatomorpha</taxon>
        <taxon>Gnathostomatoidea</taxon>
        <taxon>Gnathostomatidae</taxon>
        <taxon>Gnathostoma</taxon>
    </lineage>
</organism>
<protein>
    <recommendedName>
        <fullName evidence="8">Nuclear pore complex protein</fullName>
    </recommendedName>
</protein>
<dbReference type="InterPro" id="IPR007252">
    <property type="entry name" value="Nup84/Nup107"/>
</dbReference>
<dbReference type="GO" id="GO:0015031">
    <property type="term" value="P:protein transport"/>
    <property type="evidence" value="ECO:0007669"/>
    <property type="project" value="UniProtKB-KW"/>
</dbReference>
<keyword evidence="10" id="KW-1185">Reference proteome</keyword>
<evidence type="ECO:0000256" key="3">
    <source>
        <dbReference type="ARBA" id="ARBA00022816"/>
    </source>
</evidence>
<reference evidence="9 10" key="1">
    <citation type="submission" date="2024-08" db="EMBL/GenBank/DDBJ databases">
        <title>Gnathostoma spinigerum genome.</title>
        <authorList>
            <person name="Gonzalez-Bertolin B."/>
            <person name="Monzon S."/>
            <person name="Zaballos A."/>
            <person name="Jimenez P."/>
            <person name="Dekumyoy P."/>
            <person name="Varona S."/>
            <person name="Cuesta I."/>
            <person name="Sumanam S."/>
            <person name="Adisakwattana P."/>
            <person name="Gasser R.B."/>
            <person name="Hernandez-Gonzalez A."/>
            <person name="Young N.D."/>
            <person name="Perteguer M.J."/>
        </authorList>
    </citation>
    <scope>NUCLEOTIDE SEQUENCE [LARGE SCALE GENOMIC DNA]</scope>
    <source>
        <strain evidence="9">AL3</strain>
        <tissue evidence="9">Liver</tissue>
    </source>
</reference>
<name>A0ABD6EM76_9BILA</name>
<keyword evidence="7 8" id="KW-0539">Nucleus</keyword>
<dbReference type="GO" id="GO:0017056">
    <property type="term" value="F:structural constituent of nuclear pore"/>
    <property type="evidence" value="ECO:0007669"/>
    <property type="project" value="UniProtKB-UniRule"/>
</dbReference>
<keyword evidence="4" id="KW-0653">Protein transport</keyword>
<evidence type="ECO:0000256" key="5">
    <source>
        <dbReference type="ARBA" id="ARBA00023010"/>
    </source>
</evidence>
<keyword evidence="3" id="KW-0509">mRNA transport</keyword>
<dbReference type="Pfam" id="PF04121">
    <property type="entry name" value="Nup84_Nup100"/>
    <property type="match status" value="1"/>
</dbReference>
<dbReference type="GO" id="GO:0051028">
    <property type="term" value="P:mRNA transport"/>
    <property type="evidence" value="ECO:0007669"/>
    <property type="project" value="UniProtKB-KW"/>
</dbReference>
<dbReference type="PANTHER" id="PTHR13003">
    <property type="entry name" value="NUP107-RELATED"/>
    <property type="match status" value="1"/>
</dbReference>
<evidence type="ECO:0000313" key="9">
    <source>
        <dbReference type="EMBL" id="MFH4978424.1"/>
    </source>
</evidence>
<keyword evidence="2 8" id="KW-0813">Transport</keyword>
<dbReference type="AlphaFoldDB" id="A0ABD6EM76"/>
<dbReference type="GO" id="GO:0005643">
    <property type="term" value="C:nuclear pore"/>
    <property type="evidence" value="ECO:0007669"/>
    <property type="project" value="UniProtKB-SubCell"/>
</dbReference>
<comment type="caution">
    <text evidence="9">The sequence shown here is derived from an EMBL/GenBank/DDBJ whole genome shotgun (WGS) entry which is preliminary data.</text>
</comment>
<evidence type="ECO:0000256" key="1">
    <source>
        <dbReference type="ARBA" id="ARBA00009510"/>
    </source>
</evidence>
<comment type="subunit">
    <text evidence="8">Part of the nuclear pore complex (NPC).</text>
</comment>
<evidence type="ECO:0000313" key="10">
    <source>
        <dbReference type="Proteomes" id="UP001608902"/>
    </source>
</evidence>
<dbReference type="PANTHER" id="PTHR13003:SF2">
    <property type="entry name" value="NUCLEAR PORE COMPLEX PROTEIN NUP107"/>
    <property type="match status" value="1"/>
</dbReference>
<dbReference type="Gene3D" id="1.10.3450.20">
    <property type="match status" value="1"/>
</dbReference>
<accession>A0ABD6EM76</accession>
<sequence>MDSGSEFDDQVIYQVTRAIAEDFCEYSKNDSVSGESLIKAFLQVTQDAANALRKVSTKTRKDEPMISSVIYQLDCESRAYTLLLELANSSRAVESMKTGLSVFDDEYIENIEFRKLIVLLRWCEKNAFDEPDAKAQLSQELDMLQNCKRVRAETALARQKGQDFCDVDLDGDIHGNVHPLDEELQSRIYSVVYTLVRCGQINEAASLLQRVGLPALVPSLLLRNVSRDATMSSLCEEDESFNMGVSMARLKKTVKMIIDEDCPMSKVERSLWAIIAGSLEPVLSFSTRTEDRLWCYLNAAVESRMERAFINHGIVKTDAISEASNEDDLMISSIFGEIVAVDDSPYYPIYQYLILDDPESMIDFIFRWVKSHETDLPPHVLRFMAHLMIAYMQRDEIYKNAQTFYVVEKYIEILIVLKLYTLVPAYSTFLSEEDTESILVAFMHKLSDTSVRMDVLSNASSVGINGALLCEKIFNYAMVNAVFEREPSEHDQTILNAWSWLTYPGNETIIAALLGCNYILRKFFVVEKLNEARTLLKKSSGCLSVSLVSYLSEEYGNEQLPVTISNALSEYKGYITYLDAVEQFDRWFKTLKNPPPDPAKHPDEETWSRMDMQLRAITEYQQKKSGNLVKQYNSTVDTLYKMVVGSLEGILVFPGGWLHDVFIQSYSALREVEEMVEVEQMRGEYLSKVVSMLITVYDLSNCRDGIKRLVIMLADEKNTISKLIPKEHLRKYVKQLSVLGPQCNSGDTLRV</sequence>
<gene>
    <name evidence="9" type="ORF">AB6A40_005133</name>
</gene>
<evidence type="ECO:0000256" key="2">
    <source>
        <dbReference type="ARBA" id="ARBA00022448"/>
    </source>
</evidence>
<evidence type="ECO:0000256" key="6">
    <source>
        <dbReference type="ARBA" id="ARBA00023132"/>
    </source>
</evidence>
<dbReference type="Proteomes" id="UP001608902">
    <property type="component" value="Unassembled WGS sequence"/>
</dbReference>
<evidence type="ECO:0000256" key="8">
    <source>
        <dbReference type="RuleBase" id="RU365072"/>
    </source>
</evidence>
<keyword evidence="6 8" id="KW-0906">Nuclear pore complex</keyword>
<dbReference type="GO" id="GO:0031965">
    <property type="term" value="C:nuclear membrane"/>
    <property type="evidence" value="ECO:0007669"/>
    <property type="project" value="UniProtKB-SubCell"/>
</dbReference>